<dbReference type="Gene3D" id="3.30.160.60">
    <property type="entry name" value="Classic Zinc Finger"/>
    <property type="match status" value="1"/>
</dbReference>
<evidence type="ECO:0000313" key="3">
    <source>
        <dbReference type="EMBL" id="MEQ2281868.1"/>
    </source>
</evidence>
<dbReference type="EMBL" id="JAHRIP010004976">
    <property type="protein sequence ID" value="MEQ2281868.1"/>
    <property type="molecule type" value="Genomic_DNA"/>
</dbReference>
<keyword evidence="4" id="KW-1185">Reference proteome</keyword>
<proteinExistence type="predicted"/>
<keyword evidence="1" id="KW-0863">Zinc-finger</keyword>
<dbReference type="PROSITE" id="PS50157">
    <property type="entry name" value="ZINC_FINGER_C2H2_2"/>
    <property type="match status" value="1"/>
</dbReference>
<evidence type="ECO:0000259" key="2">
    <source>
        <dbReference type="PROSITE" id="PS50157"/>
    </source>
</evidence>
<dbReference type="InterPro" id="IPR013087">
    <property type="entry name" value="Znf_C2H2_type"/>
</dbReference>
<gene>
    <name evidence="3" type="ORF">AMECASPLE_034706</name>
</gene>
<evidence type="ECO:0000313" key="4">
    <source>
        <dbReference type="Proteomes" id="UP001469553"/>
    </source>
</evidence>
<comment type="caution">
    <text evidence="3">The sequence shown here is derived from an EMBL/GenBank/DDBJ whole genome shotgun (WGS) entry which is preliminary data.</text>
</comment>
<accession>A0ABV0XKE7</accession>
<evidence type="ECO:0000256" key="1">
    <source>
        <dbReference type="PROSITE-ProRule" id="PRU00042"/>
    </source>
</evidence>
<dbReference type="PROSITE" id="PS00028">
    <property type="entry name" value="ZINC_FINGER_C2H2_1"/>
    <property type="match status" value="1"/>
</dbReference>
<dbReference type="Proteomes" id="UP001469553">
    <property type="component" value="Unassembled WGS sequence"/>
</dbReference>
<reference evidence="3 4" key="1">
    <citation type="submission" date="2021-06" db="EMBL/GenBank/DDBJ databases">
        <authorList>
            <person name="Palmer J.M."/>
        </authorList>
    </citation>
    <scope>NUCLEOTIDE SEQUENCE [LARGE SCALE GENOMIC DNA]</scope>
    <source>
        <strain evidence="3 4">AS_MEX2019</strain>
        <tissue evidence="3">Muscle</tissue>
    </source>
</reference>
<dbReference type="SUPFAM" id="SSF57667">
    <property type="entry name" value="beta-beta-alpha zinc fingers"/>
    <property type="match status" value="1"/>
</dbReference>
<feature type="domain" description="C2H2-type" evidence="2">
    <location>
        <begin position="24"/>
        <end position="52"/>
    </location>
</feature>
<name>A0ABV0XKE7_9TELE</name>
<protein>
    <recommendedName>
        <fullName evidence="2">C2H2-type domain-containing protein</fullName>
    </recommendedName>
</protein>
<sequence>MWKKISLQVKIKRTHANPHRRLTFACGPCGKSFASKSYLYKHMTNPHRREKTFGSDACGNYFAFKSSLNIQESKLERHFFDEIKDKPFAGYDCGKDLSII</sequence>
<organism evidence="3 4">
    <name type="scientific">Ameca splendens</name>
    <dbReference type="NCBI Taxonomy" id="208324"/>
    <lineage>
        <taxon>Eukaryota</taxon>
        <taxon>Metazoa</taxon>
        <taxon>Chordata</taxon>
        <taxon>Craniata</taxon>
        <taxon>Vertebrata</taxon>
        <taxon>Euteleostomi</taxon>
        <taxon>Actinopterygii</taxon>
        <taxon>Neopterygii</taxon>
        <taxon>Teleostei</taxon>
        <taxon>Neoteleostei</taxon>
        <taxon>Acanthomorphata</taxon>
        <taxon>Ovalentaria</taxon>
        <taxon>Atherinomorphae</taxon>
        <taxon>Cyprinodontiformes</taxon>
        <taxon>Goodeidae</taxon>
        <taxon>Ameca</taxon>
    </lineage>
</organism>
<dbReference type="InterPro" id="IPR036236">
    <property type="entry name" value="Znf_C2H2_sf"/>
</dbReference>
<keyword evidence="1" id="KW-0862">Zinc</keyword>
<keyword evidence="1" id="KW-0479">Metal-binding</keyword>